<sequence length="184" mass="19576">MDPRSAAVLRLRPFDPVVDAPALRSWLPDEAAFRLFAGEDAPWPFIDEDAVRAGNPAARAWTAVAAIPAEDAEAEPPARDAGAALEGPPVGHVEIVPDGDRAVRLARIVLSPEVRGRGWGARLVEAAVHRAAAEGALRVGLYVVPGNAAALGAYARAGFVDRGRNLAHPSYVWMERDLRADAPR</sequence>
<keyword evidence="2" id="KW-0808">Transferase</keyword>
<dbReference type="SUPFAM" id="SSF55729">
    <property type="entry name" value="Acyl-CoA N-acyltransferases (Nat)"/>
    <property type="match status" value="1"/>
</dbReference>
<dbReference type="CDD" id="cd04301">
    <property type="entry name" value="NAT_SF"/>
    <property type="match status" value="1"/>
</dbReference>
<evidence type="ECO:0000313" key="3">
    <source>
        <dbReference type="Proteomes" id="UP000195106"/>
    </source>
</evidence>
<name>A0A251XTY1_9MICO</name>
<dbReference type="Pfam" id="PF00583">
    <property type="entry name" value="Acetyltransf_1"/>
    <property type="match status" value="1"/>
</dbReference>
<dbReference type="EMBL" id="MDHJ01000001">
    <property type="protein sequence ID" value="OUE08981.1"/>
    <property type="molecule type" value="Genomic_DNA"/>
</dbReference>
<proteinExistence type="predicted"/>
<comment type="caution">
    <text evidence="2">The sequence shown here is derived from an EMBL/GenBank/DDBJ whole genome shotgun (WGS) entry which is preliminary data.</text>
</comment>
<evidence type="ECO:0000313" key="2">
    <source>
        <dbReference type="EMBL" id="OUE08981.1"/>
    </source>
</evidence>
<dbReference type="GO" id="GO:0016747">
    <property type="term" value="F:acyltransferase activity, transferring groups other than amino-acyl groups"/>
    <property type="evidence" value="ECO:0007669"/>
    <property type="project" value="InterPro"/>
</dbReference>
<dbReference type="Proteomes" id="UP000195106">
    <property type="component" value="Unassembled WGS sequence"/>
</dbReference>
<dbReference type="AlphaFoldDB" id="A0A251XTY1"/>
<dbReference type="Gene3D" id="3.40.630.30">
    <property type="match status" value="1"/>
</dbReference>
<accession>A0A251XTY1</accession>
<feature type="domain" description="N-acetyltransferase" evidence="1">
    <location>
        <begin position="9"/>
        <end position="179"/>
    </location>
</feature>
<evidence type="ECO:0000259" key="1">
    <source>
        <dbReference type="PROSITE" id="PS51186"/>
    </source>
</evidence>
<gene>
    <name evidence="2" type="primary">mshD_3</name>
    <name evidence="2" type="ORF">CMsap09_08560</name>
</gene>
<dbReference type="InterPro" id="IPR000182">
    <property type="entry name" value="GNAT_dom"/>
</dbReference>
<dbReference type="PROSITE" id="PS51186">
    <property type="entry name" value="GNAT"/>
    <property type="match status" value="1"/>
</dbReference>
<protein>
    <submittedName>
        <fullName evidence="2">Mycothiol acetyltransferase</fullName>
    </submittedName>
</protein>
<dbReference type="InterPro" id="IPR016181">
    <property type="entry name" value="Acyl_CoA_acyltransferase"/>
</dbReference>
<organism evidence="2 3">
    <name type="scientific">Clavibacter michiganensis</name>
    <dbReference type="NCBI Taxonomy" id="28447"/>
    <lineage>
        <taxon>Bacteria</taxon>
        <taxon>Bacillati</taxon>
        <taxon>Actinomycetota</taxon>
        <taxon>Actinomycetes</taxon>
        <taxon>Micrococcales</taxon>
        <taxon>Microbacteriaceae</taxon>
        <taxon>Clavibacter</taxon>
    </lineage>
</organism>
<reference evidence="2 3" key="1">
    <citation type="submission" date="2016-08" db="EMBL/GenBank/DDBJ databases">
        <title>Genome sequence of Clavibacter michiganensis spp. strain CASJ009.</title>
        <authorList>
            <person name="Thapa S.P."/>
            <person name="Coaker G."/>
        </authorList>
    </citation>
    <scope>NUCLEOTIDE SEQUENCE [LARGE SCALE GENOMIC DNA]</scope>
    <source>
        <strain evidence="2">CASJ009</strain>
    </source>
</reference>